<reference evidence="1" key="2">
    <citation type="submission" date="2021-12" db="EMBL/GenBank/DDBJ databases">
        <title>Resequencing data analysis of finger millet.</title>
        <authorList>
            <person name="Hatakeyama M."/>
            <person name="Aluri S."/>
            <person name="Balachadran M.T."/>
            <person name="Sivarajan S.R."/>
            <person name="Poveda L."/>
            <person name="Shimizu-Inatsugi R."/>
            <person name="Schlapbach R."/>
            <person name="Sreeman S.M."/>
            <person name="Shimizu K.K."/>
        </authorList>
    </citation>
    <scope>NUCLEOTIDE SEQUENCE</scope>
</reference>
<name>A0AAV5E2W9_ELECO</name>
<dbReference type="Proteomes" id="UP001054889">
    <property type="component" value="Unassembled WGS sequence"/>
</dbReference>
<comment type="caution">
    <text evidence="1">The sequence shown here is derived from an EMBL/GenBank/DDBJ whole genome shotgun (WGS) entry which is preliminary data.</text>
</comment>
<gene>
    <name evidence="1" type="primary">gb03818</name>
    <name evidence="1" type="ORF">PR202_gb03818</name>
</gene>
<proteinExistence type="predicted"/>
<evidence type="ECO:0000313" key="2">
    <source>
        <dbReference type="Proteomes" id="UP001054889"/>
    </source>
</evidence>
<organism evidence="1 2">
    <name type="scientific">Eleusine coracana subsp. coracana</name>
    <dbReference type="NCBI Taxonomy" id="191504"/>
    <lineage>
        <taxon>Eukaryota</taxon>
        <taxon>Viridiplantae</taxon>
        <taxon>Streptophyta</taxon>
        <taxon>Embryophyta</taxon>
        <taxon>Tracheophyta</taxon>
        <taxon>Spermatophyta</taxon>
        <taxon>Magnoliopsida</taxon>
        <taxon>Liliopsida</taxon>
        <taxon>Poales</taxon>
        <taxon>Poaceae</taxon>
        <taxon>PACMAD clade</taxon>
        <taxon>Chloridoideae</taxon>
        <taxon>Cynodonteae</taxon>
        <taxon>Eleusininae</taxon>
        <taxon>Eleusine</taxon>
    </lineage>
</organism>
<evidence type="ECO:0000313" key="1">
    <source>
        <dbReference type="EMBL" id="GJN16797.1"/>
    </source>
</evidence>
<accession>A0AAV5E2W9</accession>
<dbReference type="EMBL" id="BQKI01000073">
    <property type="protein sequence ID" value="GJN16797.1"/>
    <property type="molecule type" value="Genomic_DNA"/>
</dbReference>
<reference evidence="1" key="1">
    <citation type="journal article" date="2018" name="DNA Res.">
        <title>Multiple hybrid de novo genome assembly of finger millet, an orphan allotetraploid crop.</title>
        <authorList>
            <person name="Hatakeyama M."/>
            <person name="Aluri S."/>
            <person name="Balachadran M.T."/>
            <person name="Sivarajan S.R."/>
            <person name="Patrignani A."/>
            <person name="Gruter S."/>
            <person name="Poveda L."/>
            <person name="Shimizu-Inatsugi R."/>
            <person name="Baeten J."/>
            <person name="Francoijs K.J."/>
            <person name="Nataraja K.N."/>
            <person name="Reddy Y.A.N."/>
            <person name="Phadnis S."/>
            <person name="Ravikumar R.L."/>
            <person name="Schlapbach R."/>
            <person name="Sreeman S.M."/>
            <person name="Shimizu K.K."/>
        </authorList>
    </citation>
    <scope>NUCLEOTIDE SEQUENCE</scope>
</reference>
<keyword evidence="2" id="KW-1185">Reference proteome</keyword>
<protein>
    <submittedName>
        <fullName evidence="1">Uncharacterized protein</fullName>
    </submittedName>
</protein>
<dbReference type="AlphaFoldDB" id="A0AAV5E2W9"/>
<sequence length="147" mass="16470">MQQSTSRKLCLHGLLKPAPPLLWVPSCSRTTTGCCSRDPRFCHDERFFQFQITASRRHYCRMQITKSSVADEVTSAEEGVQHVAAPQLFSCARALASVATQKPPPVFQAHSQRFIQDYGFVSAANHEVSEDDPSHLPIRHVESMDEA</sequence>